<dbReference type="KEGG" id="rip:RIEPE_0459"/>
<sequence length="55" mass="6481">MDSIIFFGSKNLQSDKLRNISFYFTNIFLKDILIDISGSWMTLLLKSSYKFLHND</sequence>
<protein>
    <submittedName>
        <fullName evidence="1">Uncharacterized protein</fullName>
    </submittedName>
</protein>
<evidence type="ECO:0000313" key="1">
    <source>
        <dbReference type="EMBL" id="ADD79818.1"/>
    </source>
</evidence>
<keyword evidence="2" id="KW-1185">Reference proteome</keyword>
<dbReference type="EMBL" id="CP001085">
    <property type="protein sequence ID" value="ADD79818.1"/>
    <property type="molecule type" value="Genomic_DNA"/>
</dbReference>
<dbReference type="HOGENOM" id="CLU_3029549_0_0_6"/>
<reference evidence="1" key="1">
    <citation type="submission" date="2008-05" db="EMBL/GenBank/DDBJ databases">
        <title>Genome sequence of Riesia pediculicola USDA.</title>
        <authorList>
            <person name="Kirkness E.F."/>
        </authorList>
    </citation>
    <scope>NUCLEOTIDE SEQUENCE [LARGE SCALE GENOMIC DNA]</scope>
    <source>
        <strain evidence="1">USDA</strain>
    </source>
</reference>
<proteinExistence type="predicted"/>
<organism evidence="1 2">
    <name type="scientific">Riesia pediculicola (strain USDA)</name>
    <dbReference type="NCBI Taxonomy" id="515618"/>
    <lineage>
        <taxon>Bacteria</taxon>
        <taxon>Pseudomonadati</taxon>
        <taxon>Pseudomonadota</taxon>
        <taxon>Gammaproteobacteria</taxon>
        <taxon>Enterobacterales</taxon>
        <taxon>Enterobacteriaceae</taxon>
        <taxon>Candidatus Riesia</taxon>
    </lineage>
</organism>
<dbReference type="Proteomes" id="UP000001700">
    <property type="component" value="Chromosome"/>
</dbReference>
<evidence type="ECO:0000313" key="2">
    <source>
        <dbReference type="Proteomes" id="UP000001700"/>
    </source>
</evidence>
<dbReference type="AlphaFoldDB" id="D4G8P2"/>
<accession>D4G8P2</accession>
<name>D4G8P2_RIEPU</name>
<gene>
    <name evidence="1" type="ordered locus">RIEPE_0459</name>
</gene>